<keyword evidence="2" id="KW-1185">Reference proteome</keyword>
<evidence type="ECO:0000313" key="2">
    <source>
        <dbReference type="Proteomes" id="UP000298652"/>
    </source>
</evidence>
<sequence length="84" mass="9388">MPRSASNLLPVRYCVASPLIDINLSCAPRFPVEIGSVIRGFALASMHRAFDLVLVYVIKGDDMWAWQPLVRTVNADGRQLDIIF</sequence>
<evidence type="ECO:0000313" key="1">
    <source>
        <dbReference type="EMBL" id="TKW42342.1"/>
    </source>
</evidence>
<dbReference type="Proteomes" id="UP000298652">
    <property type="component" value="Chromosome 1"/>
</dbReference>
<organism evidence="1 2">
    <name type="scientific">Setaria viridis</name>
    <name type="common">Green bristlegrass</name>
    <name type="synonym">Setaria italica subsp. viridis</name>
    <dbReference type="NCBI Taxonomy" id="4556"/>
    <lineage>
        <taxon>Eukaryota</taxon>
        <taxon>Viridiplantae</taxon>
        <taxon>Streptophyta</taxon>
        <taxon>Embryophyta</taxon>
        <taxon>Tracheophyta</taxon>
        <taxon>Spermatophyta</taxon>
        <taxon>Magnoliopsida</taxon>
        <taxon>Liliopsida</taxon>
        <taxon>Poales</taxon>
        <taxon>Poaceae</taxon>
        <taxon>PACMAD clade</taxon>
        <taxon>Panicoideae</taxon>
        <taxon>Panicodae</taxon>
        <taxon>Paniceae</taxon>
        <taxon>Cenchrinae</taxon>
        <taxon>Setaria</taxon>
    </lineage>
</organism>
<accession>A0A4U6WHU7</accession>
<protein>
    <submittedName>
        <fullName evidence="1">Uncharacterized protein</fullName>
    </submittedName>
</protein>
<gene>
    <name evidence="1" type="ORF">SEVIR_1G378200v2</name>
</gene>
<name>A0A4U6WHU7_SETVI</name>
<dbReference type="Gramene" id="TKW42342">
    <property type="protein sequence ID" value="TKW42342"/>
    <property type="gene ID" value="SEVIR_1G378200v2"/>
</dbReference>
<proteinExistence type="predicted"/>
<dbReference type="AlphaFoldDB" id="A0A4U6WHU7"/>
<reference evidence="1" key="1">
    <citation type="submission" date="2019-03" db="EMBL/GenBank/DDBJ databases">
        <title>WGS assembly of Setaria viridis.</title>
        <authorList>
            <person name="Huang P."/>
            <person name="Jenkins J."/>
            <person name="Grimwood J."/>
            <person name="Barry K."/>
            <person name="Healey A."/>
            <person name="Mamidi S."/>
            <person name="Sreedasyam A."/>
            <person name="Shu S."/>
            <person name="Feldman M."/>
            <person name="Wu J."/>
            <person name="Yu Y."/>
            <person name="Chen C."/>
            <person name="Johnson J."/>
            <person name="Rokhsar D."/>
            <person name="Baxter I."/>
            <person name="Schmutz J."/>
            <person name="Brutnell T."/>
            <person name="Kellogg E."/>
        </authorList>
    </citation>
    <scope>NUCLEOTIDE SEQUENCE [LARGE SCALE GENOMIC DNA]</scope>
</reference>
<dbReference type="EMBL" id="CM016552">
    <property type="protein sequence ID" value="TKW42342.1"/>
    <property type="molecule type" value="Genomic_DNA"/>
</dbReference>